<feature type="region of interest" description="Disordered" evidence="1">
    <location>
        <begin position="1"/>
        <end position="24"/>
    </location>
</feature>
<reference evidence="2 3" key="1">
    <citation type="journal article" date="2019" name="Commun. Biol.">
        <title>The bagworm genome reveals a unique fibroin gene that provides high tensile strength.</title>
        <authorList>
            <person name="Kono N."/>
            <person name="Nakamura H."/>
            <person name="Ohtoshi R."/>
            <person name="Tomita M."/>
            <person name="Numata K."/>
            <person name="Arakawa K."/>
        </authorList>
    </citation>
    <scope>NUCLEOTIDE SEQUENCE [LARGE SCALE GENOMIC DNA]</scope>
</reference>
<accession>A0A4C1TCZ8</accession>
<feature type="compositionally biased region" description="Basic and acidic residues" evidence="1">
    <location>
        <begin position="1"/>
        <end position="12"/>
    </location>
</feature>
<evidence type="ECO:0000256" key="1">
    <source>
        <dbReference type="SAM" id="MobiDB-lite"/>
    </source>
</evidence>
<evidence type="ECO:0000313" key="2">
    <source>
        <dbReference type="EMBL" id="GBP11181.1"/>
    </source>
</evidence>
<name>A0A4C1TCZ8_EUMVA</name>
<evidence type="ECO:0000313" key="3">
    <source>
        <dbReference type="Proteomes" id="UP000299102"/>
    </source>
</evidence>
<protein>
    <submittedName>
        <fullName evidence="2">Uncharacterized protein</fullName>
    </submittedName>
</protein>
<gene>
    <name evidence="2" type="ORF">EVAR_6008_1</name>
</gene>
<proteinExistence type="predicted"/>
<dbReference type="EMBL" id="BGZK01000045">
    <property type="protein sequence ID" value="GBP11181.1"/>
    <property type="molecule type" value="Genomic_DNA"/>
</dbReference>
<organism evidence="2 3">
    <name type="scientific">Eumeta variegata</name>
    <name type="common">Bagworm moth</name>
    <name type="synonym">Eumeta japonica</name>
    <dbReference type="NCBI Taxonomy" id="151549"/>
    <lineage>
        <taxon>Eukaryota</taxon>
        <taxon>Metazoa</taxon>
        <taxon>Ecdysozoa</taxon>
        <taxon>Arthropoda</taxon>
        <taxon>Hexapoda</taxon>
        <taxon>Insecta</taxon>
        <taxon>Pterygota</taxon>
        <taxon>Neoptera</taxon>
        <taxon>Endopterygota</taxon>
        <taxon>Lepidoptera</taxon>
        <taxon>Glossata</taxon>
        <taxon>Ditrysia</taxon>
        <taxon>Tineoidea</taxon>
        <taxon>Psychidae</taxon>
        <taxon>Oiketicinae</taxon>
        <taxon>Eumeta</taxon>
    </lineage>
</organism>
<comment type="caution">
    <text evidence="2">The sequence shown here is derived from an EMBL/GenBank/DDBJ whole genome shotgun (WGS) entry which is preliminary data.</text>
</comment>
<dbReference type="Proteomes" id="UP000299102">
    <property type="component" value="Unassembled WGS sequence"/>
</dbReference>
<sequence>MPRAEHGHKESPSLETRPYKLSNDALCPSQLRANSYLPRKGERTDPLDKRPMSAFEVFINSSLEINCVRGLSDTQISGRVTSEKLDEGHVKSTLQV</sequence>
<keyword evidence="3" id="KW-1185">Reference proteome</keyword>
<dbReference type="AlphaFoldDB" id="A0A4C1TCZ8"/>